<accession>A0AAD8GKF3</accession>
<dbReference type="GO" id="GO:0005886">
    <property type="term" value="C:plasma membrane"/>
    <property type="evidence" value="ECO:0007669"/>
    <property type="project" value="UniProtKB-SubCell"/>
</dbReference>
<dbReference type="EMBL" id="JAGXEW010000001">
    <property type="protein sequence ID" value="KAK1175673.1"/>
    <property type="molecule type" value="Genomic_DNA"/>
</dbReference>
<keyword evidence="5 8" id="KW-1133">Transmembrane helix</keyword>
<feature type="transmembrane region" description="Helical" evidence="8">
    <location>
        <begin position="137"/>
        <end position="156"/>
    </location>
</feature>
<dbReference type="PANTHER" id="PTHR21444">
    <property type="entry name" value="COILED-COIL DOMAIN-CONTAINING PROTEIN 180"/>
    <property type="match status" value="1"/>
</dbReference>
<dbReference type="InterPro" id="IPR026612">
    <property type="entry name" value="STRA6-like"/>
</dbReference>
<evidence type="ECO:0000256" key="1">
    <source>
        <dbReference type="ARBA" id="ARBA00004651"/>
    </source>
</evidence>
<evidence type="ECO:0000256" key="8">
    <source>
        <dbReference type="SAM" id="Phobius"/>
    </source>
</evidence>
<keyword evidence="10" id="KW-1185">Reference proteome</keyword>
<proteinExistence type="predicted"/>
<name>A0AAD8GKF3_ACIOX</name>
<sequence>MLETEQTGSFQNETCNSGIDMDLFLHFSLVPALFIIVVLSFLQRRVNKMEIDEKITFLTGHFGIIVPLDFIGSLSNRWSYGFAFGAVASSVLILFSEKYVPFNVPSWAKAIVSLVGALEVGVAYYPLFICLSTDFKVVGGVFGILYTLTLIFVLLWDIIKCPNGSIIGEYQKVIVNWPSLICLVFLLVRFIHMLVKAIRVNLRFDTEEEQEQILQTHQARHVQNLLRKPAEQKLEKNWFQRKIYDWDPNFKFPNRMIGMSIISLICLYIFTIAEYSVSDIAFKELDFFKEALKVVGESSNDTGNILTQSIPQIEEFNKVAKGTWFVTTFLACATSVTYIFHILACYRKHLMRLWAGQKGFLPQTFHNPSPATSVAAIARYSGWQIAYTLWGYLILHFVMFIFGLCFAYGCILPIQKGHGLALLKGFGISILTIALLIGFVIIQIVIAQIFFLQDKISPEDKGKPLALNNKKAFQNFNYFLLFYNAIMGLGNCIFRLICSFVVGTWLIARIDRTIMQRGYEVVDPGYGTWISMIFFDHYHNNPVILCFCHLLLAKKTITQRKKLSLYSQFSNTSEPAVNSKVRSRWLLLYTLLNNPCLILLRKRKTSASNSPSCRRSLDRMTLTYRLSSRYRGMPEKPAESSLVNGSVCAFLPQGLCESRAVPTRRESL</sequence>
<keyword evidence="7" id="KW-0675">Receptor</keyword>
<evidence type="ECO:0000256" key="3">
    <source>
        <dbReference type="ARBA" id="ARBA00022475"/>
    </source>
</evidence>
<dbReference type="GO" id="GO:0071939">
    <property type="term" value="P:vitamin A import into cell"/>
    <property type="evidence" value="ECO:0007669"/>
    <property type="project" value="TreeGrafter"/>
</dbReference>
<keyword evidence="3" id="KW-1003">Cell membrane</keyword>
<keyword evidence="6 8" id="KW-0472">Membrane</keyword>
<feature type="transmembrane region" description="Helical" evidence="8">
    <location>
        <begin position="23"/>
        <end position="43"/>
    </location>
</feature>
<comment type="caution">
    <text evidence="9">The sequence shown here is derived from an EMBL/GenBank/DDBJ whole genome shotgun (WGS) entry which is preliminary data.</text>
</comment>
<keyword evidence="2" id="KW-0813">Transport</keyword>
<evidence type="ECO:0000313" key="10">
    <source>
        <dbReference type="Proteomes" id="UP001230051"/>
    </source>
</evidence>
<dbReference type="PANTHER" id="PTHR21444:SF17">
    <property type="entry name" value="STIMULATED BY RETINOIC ACID GENE 6 PROTEIN-LIKE"/>
    <property type="match status" value="1"/>
</dbReference>
<dbReference type="GO" id="GO:0038023">
    <property type="term" value="F:signaling receptor activity"/>
    <property type="evidence" value="ECO:0007669"/>
    <property type="project" value="InterPro"/>
</dbReference>
<feature type="transmembrane region" description="Helical" evidence="8">
    <location>
        <begin position="107"/>
        <end position="125"/>
    </location>
</feature>
<feature type="transmembrane region" description="Helical" evidence="8">
    <location>
        <begin position="324"/>
        <end position="344"/>
    </location>
</feature>
<feature type="transmembrane region" description="Helical" evidence="8">
    <location>
        <begin position="426"/>
        <end position="451"/>
    </location>
</feature>
<feature type="transmembrane region" description="Helical" evidence="8">
    <location>
        <begin position="78"/>
        <end position="95"/>
    </location>
</feature>
<reference evidence="9" key="1">
    <citation type="submission" date="2022-02" db="EMBL/GenBank/DDBJ databases">
        <title>Atlantic sturgeon de novo genome assembly.</title>
        <authorList>
            <person name="Stock M."/>
            <person name="Klopp C."/>
            <person name="Guiguen Y."/>
            <person name="Cabau C."/>
            <person name="Parinello H."/>
            <person name="Santidrian Yebra-Pimentel E."/>
            <person name="Kuhl H."/>
            <person name="Dirks R.P."/>
            <person name="Guessner J."/>
            <person name="Wuertz S."/>
            <person name="Du K."/>
            <person name="Schartl M."/>
        </authorList>
    </citation>
    <scope>NUCLEOTIDE SEQUENCE</scope>
    <source>
        <strain evidence="9">STURGEONOMICS-FGT-2020</strain>
        <tissue evidence="9">Whole blood</tissue>
    </source>
</reference>
<evidence type="ECO:0000313" key="9">
    <source>
        <dbReference type="EMBL" id="KAK1175673.1"/>
    </source>
</evidence>
<organism evidence="9 10">
    <name type="scientific">Acipenser oxyrinchus oxyrinchus</name>
    <dbReference type="NCBI Taxonomy" id="40147"/>
    <lineage>
        <taxon>Eukaryota</taxon>
        <taxon>Metazoa</taxon>
        <taxon>Chordata</taxon>
        <taxon>Craniata</taxon>
        <taxon>Vertebrata</taxon>
        <taxon>Euteleostomi</taxon>
        <taxon>Actinopterygii</taxon>
        <taxon>Chondrostei</taxon>
        <taxon>Acipenseriformes</taxon>
        <taxon>Acipenseridae</taxon>
        <taxon>Acipenser</taxon>
    </lineage>
</organism>
<evidence type="ECO:0000256" key="7">
    <source>
        <dbReference type="ARBA" id="ARBA00023170"/>
    </source>
</evidence>
<feature type="transmembrane region" description="Helical" evidence="8">
    <location>
        <begin position="481"/>
        <end position="508"/>
    </location>
</feature>
<gene>
    <name evidence="9" type="primary">Stra6l</name>
    <name evidence="9" type="ORF">AOXY_G358</name>
</gene>
<feature type="transmembrane region" description="Helical" evidence="8">
    <location>
        <begin position="256"/>
        <end position="277"/>
    </location>
</feature>
<evidence type="ECO:0000256" key="6">
    <source>
        <dbReference type="ARBA" id="ARBA00023136"/>
    </source>
</evidence>
<protein>
    <submittedName>
        <fullName evidence="9">STRA6-like</fullName>
    </submittedName>
</protein>
<dbReference type="GO" id="GO:0034632">
    <property type="term" value="F:retinol transmembrane transporter activity"/>
    <property type="evidence" value="ECO:0007669"/>
    <property type="project" value="InterPro"/>
</dbReference>
<dbReference type="Proteomes" id="UP001230051">
    <property type="component" value="Unassembled WGS sequence"/>
</dbReference>
<evidence type="ECO:0000256" key="2">
    <source>
        <dbReference type="ARBA" id="ARBA00022448"/>
    </source>
</evidence>
<evidence type="ECO:0000256" key="5">
    <source>
        <dbReference type="ARBA" id="ARBA00022989"/>
    </source>
</evidence>
<evidence type="ECO:0000256" key="4">
    <source>
        <dbReference type="ARBA" id="ARBA00022692"/>
    </source>
</evidence>
<feature type="transmembrane region" description="Helical" evidence="8">
    <location>
        <begin position="389"/>
        <end position="414"/>
    </location>
</feature>
<dbReference type="Pfam" id="PF14752">
    <property type="entry name" value="RBP_receptor"/>
    <property type="match status" value="1"/>
</dbReference>
<feature type="transmembrane region" description="Helical" evidence="8">
    <location>
        <begin position="177"/>
        <end position="195"/>
    </location>
</feature>
<dbReference type="AlphaFoldDB" id="A0AAD8GKF3"/>
<comment type="subcellular location">
    <subcellularLocation>
        <location evidence="1">Cell membrane</location>
        <topology evidence="1">Multi-pass membrane protein</topology>
    </subcellularLocation>
</comment>
<keyword evidence="4 8" id="KW-0812">Transmembrane</keyword>